<dbReference type="InterPro" id="IPR032466">
    <property type="entry name" value="Metal_Hydrolase"/>
</dbReference>
<sequence length="472" mass="51613">MFRFLIVSAASILLICLAVSIWLRSPRVGSRLIFVGGTILTMSQPETVDAMYIKDGVIQLVGSEADVLTASGGESEIINLEGATVMPGLIETHTHPIATALTGQAVDVSGFSHNSRAEIMATLKEASESYAPLGWVTAFGWDPILIDDLDPPTLAELDALSPDRPLFILTQMMHEAYANSAVMEAAGITRDTPDPAGGEFVRDSNGNLTGVIREVNAIKMIVDAMPTPPAGIPDLLVNLQLGKYAQHGITTVGVLGPVGRIEEPLESLRMLGSDRNAPVRLVVYALPDQIGPSETPSGSGRFRLRGVKFWMDGSPFAGGAAWAEPYENTPLVRERLNLGVDHMAELNYTQDDFQERFAEFHRRGFQLAVHVQGERAIDAVLDAVESTLKEHPREDHRHRLEHNALITETQLQRARALGVTVSFFIDHIYFYGEKLPKLIGEKRLERYMPMRTAIDTGHRVTLHTDSPGSPLG</sequence>
<evidence type="ECO:0000259" key="1">
    <source>
        <dbReference type="Pfam" id="PF07969"/>
    </source>
</evidence>
<dbReference type="EMBL" id="UINC01041562">
    <property type="protein sequence ID" value="SVB43005.1"/>
    <property type="molecule type" value="Genomic_DNA"/>
</dbReference>
<dbReference type="CDD" id="cd01300">
    <property type="entry name" value="YtcJ_like"/>
    <property type="match status" value="1"/>
</dbReference>
<dbReference type="InterPro" id="IPR033932">
    <property type="entry name" value="YtcJ-like"/>
</dbReference>
<gene>
    <name evidence="2" type="ORF">METZ01_LOCUS195859</name>
</gene>
<dbReference type="Gene3D" id="3.20.20.140">
    <property type="entry name" value="Metal-dependent hydrolases"/>
    <property type="match status" value="1"/>
</dbReference>
<accession>A0A382DXM3</accession>
<dbReference type="Pfam" id="PF07969">
    <property type="entry name" value="Amidohydro_3"/>
    <property type="match status" value="1"/>
</dbReference>
<dbReference type="SUPFAM" id="SSF51556">
    <property type="entry name" value="Metallo-dependent hydrolases"/>
    <property type="match status" value="1"/>
</dbReference>
<organism evidence="2">
    <name type="scientific">marine metagenome</name>
    <dbReference type="NCBI Taxonomy" id="408172"/>
    <lineage>
        <taxon>unclassified sequences</taxon>
        <taxon>metagenomes</taxon>
        <taxon>ecological metagenomes</taxon>
    </lineage>
</organism>
<name>A0A382DXM3_9ZZZZ</name>
<dbReference type="PANTHER" id="PTHR22642">
    <property type="entry name" value="IMIDAZOLONEPROPIONASE"/>
    <property type="match status" value="1"/>
</dbReference>
<evidence type="ECO:0000313" key="2">
    <source>
        <dbReference type="EMBL" id="SVB43005.1"/>
    </source>
</evidence>
<feature type="non-terminal residue" evidence="2">
    <location>
        <position position="472"/>
    </location>
</feature>
<dbReference type="InterPro" id="IPR011059">
    <property type="entry name" value="Metal-dep_hydrolase_composite"/>
</dbReference>
<dbReference type="AlphaFoldDB" id="A0A382DXM3"/>
<dbReference type="PANTHER" id="PTHR22642:SF2">
    <property type="entry name" value="PROTEIN LONG AFTER FAR-RED 3"/>
    <property type="match status" value="1"/>
</dbReference>
<proteinExistence type="predicted"/>
<dbReference type="InterPro" id="IPR013108">
    <property type="entry name" value="Amidohydro_3"/>
</dbReference>
<protein>
    <recommendedName>
        <fullName evidence="1">Amidohydrolase 3 domain-containing protein</fullName>
    </recommendedName>
</protein>
<reference evidence="2" key="1">
    <citation type="submission" date="2018-05" db="EMBL/GenBank/DDBJ databases">
        <authorList>
            <person name="Lanie J.A."/>
            <person name="Ng W.-L."/>
            <person name="Kazmierczak K.M."/>
            <person name="Andrzejewski T.M."/>
            <person name="Davidsen T.M."/>
            <person name="Wayne K.J."/>
            <person name="Tettelin H."/>
            <person name="Glass J.I."/>
            <person name="Rusch D."/>
            <person name="Podicherti R."/>
            <person name="Tsui H.-C.T."/>
            <person name="Winkler M.E."/>
        </authorList>
    </citation>
    <scope>NUCLEOTIDE SEQUENCE</scope>
</reference>
<dbReference type="Gene3D" id="2.30.40.10">
    <property type="entry name" value="Urease, subunit C, domain 1"/>
    <property type="match status" value="1"/>
</dbReference>
<dbReference type="GO" id="GO:0016810">
    <property type="term" value="F:hydrolase activity, acting on carbon-nitrogen (but not peptide) bonds"/>
    <property type="evidence" value="ECO:0007669"/>
    <property type="project" value="InterPro"/>
</dbReference>
<dbReference type="SUPFAM" id="SSF51338">
    <property type="entry name" value="Composite domain of metallo-dependent hydrolases"/>
    <property type="match status" value="1"/>
</dbReference>
<dbReference type="Gene3D" id="3.10.310.70">
    <property type="match status" value="1"/>
</dbReference>
<feature type="domain" description="Amidohydrolase 3" evidence="1">
    <location>
        <begin position="76"/>
        <end position="470"/>
    </location>
</feature>